<dbReference type="AlphaFoldDB" id="A0A0C4EG19"/>
<name>A0A0C4EG19_MAGP6</name>
<dbReference type="OrthoDB" id="5272418at2759"/>
<dbReference type="STRING" id="644358.A0A0C4EG19"/>
<feature type="signal peptide" evidence="1">
    <location>
        <begin position="1"/>
        <end position="17"/>
    </location>
</feature>
<dbReference type="EMBL" id="GL876989">
    <property type="protein sequence ID" value="KLU92785.1"/>
    <property type="molecule type" value="Genomic_DNA"/>
</dbReference>
<accession>A0A0C4EG19</accession>
<gene>
    <name evidence="2" type="ORF">MAPG_11733</name>
</gene>
<dbReference type="OMA" id="WCNDNTS"/>
<protein>
    <submittedName>
        <fullName evidence="2 3">Uncharacterized protein</fullName>
    </submittedName>
</protein>
<reference evidence="3" key="4">
    <citation type="journal article" date="2015" name="G3 (Bethesda)">
        <title>Genome sequences of three phytopathogenic species of the Magnaporthaceae family of fungi.</title>
        <authorList>
            <person name="Okagaki L.H."/>
            <person name="Nunes C.C."/>
            <person name="Sailsbery J."/>
            <person name="Clay B."/>
            <person name="Brown D."/>
            <person name="John T."/>
            <person name="Oh Y."/>
            <person name="Young N."/>
            <person name="Fitzgerald M."/>
            <person name="Haas B.J."/>
            <person name="Zeng Q."/>
            <person name="Young S."/>
            <person name="Adiconis X."/>
            <person name="Fan L."/>
            <person name="Levin J.Z."/>
            <person name="Mitchell T.K."/>
            <person name="Okubara P.A."/>
            <person name="Farman M.L."/>
            <person name="Kohn L.M."/>
            <person name="Birren B."/>
            <person name="Ma L.-J."/>
            <person name="Dean R.A."/>
        </authorList>
    </citation>
    <scope>NUCLEOTIDE SEQUENCE</scope>
    <source>
        <strain evidence="3">ATCC 64411 / 73-15</strain>
    </source>
</reference>
<reference evidence="2" key="1">
    <citation type="submission" date="2010-05" db="EMBL/GenBank/DDBJ databases">
        <title>The Genome Sequence of Magnaporthe poae strain ATCC 64411.</title>
        <authorList>
            <consortium name="The Broad Institute Genome Sequencing Platform"/>
            <consortium name="Broad Institute Genome Sequencing Center for Infectious Disease"/>
            <person name="Ma L.-J."/>
            <person name="Dead R."/>
            <person name="Young S."/>
            <person name="Zeng Q."/>
            <person name="Koehrsen M."/>
            <person name="Alvarado L."/>
            <person name="Berlin A."/>
            <person name="Chapman S.B."/>
            <person name="Chen Z."/>
            <person name="Freedman E."/>
            <person name="Gellesch M."/>
            <person name="Goldberg J."/>
            <person name="Griggs A."/>
            <person name="Gujja S."/>
            <person name="Heilman E.R."/>
            <person name="Heiman D."/>
            <person name="Hepburn T."/>
            <person name="Howarth C."/>
            <person name="Jen D."/>
            <person name="Larson L."/>
            <person name="Mehta T."/>
            <person name="Neiman D."/>
            <person name="Pearson M."/>
            <person name="Roberts A."/>
            <person name="Saif S."/>
            <person name="Shea T."/>
            <person name="Shenoy N."/>
            <person name="Sisk P."/>
            <person name="Stolte C."/>
            <person name="Sykes S."/>
            <person name="Walk T."/>
            <person name="White J."/>
            <person name="Yandava C."/>
            <person name="Haas B."/>
            <person name="Nusbaum C."/>
            <person name="Birren B."/>
        </authorList>
    </citation>
    <scope>NUCLEOTIDE SEQUENCE</scope>
    <source>
        <strain evidence="2">ATCC 64411</strain>
    </source>
</reference>
<reference evidence="2" key="3">
    <citation type="submission" date="2011-03" db="EMBL/GenBank/DDBJ databases">
        <title>Annotation of Magnaporthe poae ATCC 64411.</title>
        <authorList>
            <person name="Ma L.-J."/>
            <person name="Dead R."/>
            <person name="Young S.K."/>
            <person name="Zeng Q."/>
            <person name="Gargeya S."/>
            <person name="Fitzgerald M."/>
            <person name="Haas B."/>
            <person name="Abouelleil A."/>
            <person name="Alvarado L."/>
            <person name="Arachchi H.M."/>
            <person name="Berlin A."/>
            <person name="Brown A."/>
            <person name="Chapman S.B."/>
            <person name="Chen Z."/>
            <person name="Dunbar C."/>
            <person name="Freedman E."/>
            <person name="Gearin G."/>
            <person name="Gellesch M."/>
            <person name="Goldberg J."/>
            <person name="Griggs A."/>
            <person name="Gujja S."/>
            <person name="Heiman D."/>
            <person name="Howarth C."/>
            <person name="Larson L."/>
            <person name="Lui A."/>
            <person name="MacDonald P.J.P."/>
            <person name="Mehta T."/>
            <person name="Montmayeur A."/>
            <person name="Murphy C."/>
            <person name="Neiman D."/>
            <person name="Pearson M."/>
            <person name="Priest M."/>
            <person name="Roberts A."/>
            <person name="Saif S."/>
            <person name="Shea T."/>
            <person name="Shenoy N."/>
            <person name="Sisk P."/>
            <person name="Stolte C."/>
            <person name="Sykes S."/>
            <person name="Yandava C."/>
            <person name="Wortman J."/>
            <person name="Nusbaum C."/>
            <person name="Birren B."/>
        </authorList>
    </citation>
    <scope>NUCLEOTIDE SEQUENCE</scope>
    <source>
        <strain evidence="2">ATCC 64411</strain>
    </source>
</reference>
<dbReference type="EMBL" id="ADBL01002909">
    <property type="status" value="NOT_ANNOTATED_CDS"/>
    <property type="molecule type" value="Genomic_DNA"/>
</dbReference>
<evidence type="ECO:0000256" key="1">
    <source>
        <dbReference type="SAM" id="SignalP"/>
    </source>
</evidence>
<evidence type="ECO:0000313" key="2">
    <source>
        <dbReference type="EMBL" id="KLU92785.1"/>
    </source>
</evidence>
<evidence type="ECO:0000313" key="4">
    <source>
        <dbReference type="Proteomes" id="UP000011715"/>
    </source>
</evidence>
<keyword evidence="1" id="KW-0732">Signal</keyword>
<dbReference type="eggNOG" id="ENOG502SRRT">
    <property type="taxonomic scope" value="Eukaryota"/>
</dbReference>
<reference evidence="4" key="2">
    <citation type="submission" date="2010-05" db="EMBL/GenBank/DDBJ databases">
        <title>The genome sequence of Magnaporthe poae strain ATCC 64411.</title>
        <authorList>
            <person name="Ma L.-J."/>
            <person name="Dead R."/>
            <person name="Young S."/>
            <person name="Zeng Q."/>
            <person name="Koehrsen M."/>
            <person name="Alvarado L."/>
            <person name="Berlin A."/>
            <person name="Chapman S.B."/>
            <person name="Chen Z."/>
            <person name="Freedman E."/>
            <person name="Gellesch M."/>
            <person name="Goldberg J."/>
            <person name="Griggs A."/>
            <person name="Gujja S."/>
            <person name="Heilman E.R."/>
            <person name="Heiman D."/>
            <person name="Hepburn T."/>
            <person name="Howarth C."/>
            <person name="Jen D."/>
            <person name="Larson L."/>
            <person name="Mehta T."/>
            <person name="Neiman D."/>
            <person name="Pearson M."/>
            <person name="Roberts A."/>
            <person name="Saif S."/>
            <person name="Shea T."/>
            <person name="Shenoy N."/>
            <person name="Sisk P."/>
            <person name="Stolte C."/>
            <person name="Sykes S."/>
            <person name="Walk T."/>
            <person name="White J."/>
            <person name="Yandava C."/>
            <person name="Haas B."/>
            <person name="Nusbaum C."/>
            <person name="Birren B."/>
        </authorList>
    </citation>
    <scope>NUCLEOTIDE SEQUENCE [LARGE SCALE GENOMIC DNA]</scope>
    <source>
        <strain evidence="4">ATCC 64411 / 73-15</strain>
    </source>
</reference>
<dbReference type="PANTHER" id="PTHR35605">
    <property type="entry name" value="ECP2 EFFECTOR PROTEIN DOMAIN-CONTAINING PROTEIN-RELATED"/>
    <property type="match status" value="1"/>
</dbReference>
<proteinExistence type="predicted"/>
<dbReference type="VEuPathDB" id="FungiDB:MAPG_11733"/>
<dbReference type="EnsemblFungi" id="MAPG_11733T0">
    <property type="protein sequence ID" value="MAPG_11733T0"/>
    <property type="gene ID" value="MAPG_11733"/>
</dbReference>
<dbReference type="PANTHER" id="PTHR35605:SF1">
    <property type="entry name" value="ECP2 EFFECTOR PROTEIN DOMAIN-CONTAINING PROTEIN-RELATED"/>
    <property type="match status" value="1"/>
</dbReference>
<keyword evidence="4" id="KW-1185">Reference proteome</keyword>
<sequence length="236" mass="25736">MALLVITLLALFGLAASAPAALDGYEIYNTTWVAAVRPGGETVELNGTIQQAHAQLLQLNPNYNADFNIDVERIHQGWSMFCINAGCTPATAAETTTRLLQDDSVLTFRGFVQTKCLNHDSLARMTAIDEGVRYLRDLDQRIKPKNGPGPNNCGRVSCSWAAGIYWCNDHEEELEVASFNTVADGAHWAGHMCQYHPDAADGVEIVKWGGGSALHVDNWRVVVVHDPSDGCDVPKE</sequence>
<feature type="chain" id="PRO_5009386215" evidence="1">
    <location>
        <begin position="18"/>
        <end position="236"/>
    </location>
</feature>
<reference evidence="3" key="5">
    <citation type="submission" date="2015-06" db="UniProtKB">
        <authorList>
            <consortium name="EnsemblFungi"/>
        </authorList>
    </citation>
    <scope>IDENTIFICATION</scope>
    <source>
        <strain evidence="3">ATCC 64411</strain>
    </source>
</reference>
<dbReference type="Proteomes" id="UP000011715">
    <property type="component" value="Unassembled WGS sequence"/>
</dbReference>
<evidence type="ECO:0000313" key="3">
    <source>
        <dbReference type="EnsemblFungi" id="MAPG_11733T0"/>
    </source>
</evidence>
<organism evidence="3 4">
    <name type="scientific">Magnaporthiopsis poae (strain ATCC 64411 / 73-15)</name>
    <name type="common">Kentucky bluegrass fungus</name>
    <name type="synonym">Magnaporthe poae</name>
    <dbReference type="NCBI Taxonomy" id="644358"/>
    <lineage>
        <taxon>Eukaryota</taxon>
        <taxon>Fungi</taxon>
        <taxon>Dikarya</taxon>
        <taxon>Ascomycota</taxon>
        <taxon>Pezizomycotina</taxon>
        <taxon>Sordariomycetes</taxon>
        <taxon>Sordariomycetidae</taxon>
        <taxon>Magnaporthales</taxon>
        <taxon>Magnaporthaceae</taxon>
        <taxon>Magnaporthiopsis</taxon>
    </lineage>
</organism>